<comment type="caution">
    <text evidence="2">The sequence shown here is derived from an EMBL/GenBank/DDBJ whole genome shotgun (WGS) entry which is preliminary data.</text>
</comment>
<dbReference type="PANTHER" id="PTHR30024:SF42">
    <property type="entry name" value="ALIPHATIC SULFONATES-BINDING PROTEIN-RELATED"/>
    <property type="match status" value="1"/>
</dbReference>
<protein>
    <recommendedName>
        <fullName evidence="1">SsuA/THI5-like domain-containing protein</fullName>
    </recommendedName>
</protein>
<evidence type="ECO:0000259" key="1">
    <source>
        <dbReference type="Pfam" id="PF09084"/>
    </source>
</evidence>
<dbReference type="EMBL" id="QDKH01000006">
    <property type="protein sequence ID" value="PWC17859.1"/>
    <property type="molecule type" value="Genomic_DNA"/>
</dbReference>
<reference evidence="2 3" key="1">
    <citation type="submission" date="2018-04" db="EMBL/GenBank/DDBJ databases">
        <title>Brenneria corticis sp.nov.</title>
        <authorList>
            <person name="Li Y."/>
        </authorList>
    </citation>
    <scope>NUCLEOTIDE SEQUENCE [LARGE SCALE GENOMIC DNA]</scope>
    <source>
        <strain evidence="2 3">CFCC 11842</strain>
    </source>
</reference>
<dbReference type="PANTHER" id="PTHR30024">
    <property type="entry name" value="ALIPHATIC SULFONATES-BINDING PROTEIN-RELATED"/>
    <property type="match status" value="1"/>
</dbReference>
<keyword evidence="3" id="KW-1185">Reference proteome</keyword>
<proteinExistence type="predicted"/>
<dbReference type="Proteomes" id="UP000296159">
    <property type="component" value="Unassembled WGS sequence"/>
</dbReference>
<dbReference type="Pfam" id="PF09084">
    <property type="entry name" value="NMT1"/>
    <property type="match status" value="1"/>
</dbReference>
<gene>
    <name evidence="2" type="ORF">DDT56_06345</name>
</gene>
<dbReference type="Gene3D" id="3.40.190.10">
    <property type="entry name" value="Periplasmic binding protein-like II"/>
    <property type="match status" value="2"/>
</dbReference>
<evidence type="ECO:0000313" key="2">
    <source>
        <dbReference type="EMBL" id="PWC17859.1"/>
    </source>
</evidence>
<dbReference type="SUPFAM" id="SSF53850">
    <property type="entry name" value="Periplasmic binding protein-like II"/>
    <property type="match status" value="1"/>
</dbReference>
<feature type="domain" description="SsuA/THI5-like" evidence="1">
    <location>
        <begin position="79"/>
        <end position="285"/>
    </location>
</feature>
<organism evidence="2 3">
    <name type="scientific">Brenneria corticis</name>
    <dbReference type="NCBI Taxonomy" id="2173106"/>
    <lineage>
        <taxon>Bacteria</taxon>
        <taxon>Pseudomonadati</taxon>
        <taxon>Pseudomonadota</taxon>
        <taxon>Gammaproteobacteria</taxon>
        <taxon>Enterobacterales</taxon>
        <taxon>Pectobacteriaceae</taxon>
        <taxon>Brenneria</taxon>
    </lineage>
</organism>
<name>A0A2U1U882_9GAMM</name>
<accession>A0A2U1U882</accession>
<dbReference type="InterPro" id="IPR015168">
    <property type="entry name" value="SsuA/THI5"/>
</dbReference>
<evidence type="ECO:0000313" key="3">
    <source>
        <dbReference type="Proteomes" id="UP000296159"/>
    </source>
</evidence>
<dbReference type="AlphaFoldDB" id="A0A2U1U882"/>
<sequence>MAVSNVCCIVRLLTELLAIIMSYFNKFIRILVSAILLSSFFATSAKAEDLPELNITVFAAPSQSVWIPALIRHLELDKKHGFKLNVTQKPSNVAYTDFATGKDPFCYCAAIPAVSRFKQQGADIALLWNVFNFESDIVLRDPAIKTLDDLQGKTLLADTISGGWALSKWFFEQQGLDMNKLTVKSSSVRGAAFLAELQLGRVDALLVNPIEGAAAVQQGKGEIHTIPVFNQALWKKISGTDFVPQVTTGVSGDWIAKPENQDLARRFYAANREAAEFIAAHPAEAAKLVAKDAKLDVPSMEQVLRRYRNLIRIEPLAPHRNTIALLTQKLLPEAKLLPRPLTDAELHSLVPDFNFER</sequence>